<keyword evidence="5" id="KW-1185">Reference proteome</keyword>
<dbReference type="EC" id="2.3.1.-" evidence="4"/>
<dbReference type="Proteomes" id="UP001428774">
    <property type="component" value="Unassembled WGS sequence"/>
</dbReference>
<dbReference type="Gene3D" id="3.40.630.30">
    <property type="match status" value="1"/>
</dbReference>
<organism evidence="4 5">
    <name type="scientific">Ponticoccus litoralis</name>
    <dbReference type="NCBI Taxonomy" id="422297"/>
    <lineage>
        <taxon>Bacteria</taxon>
        <taxon>Pseudomonadati</taxon>
        <taxon>Pseudomonadota</taxon>
        <taxon>Alphaproteobacteria</taxon>
        <taxon>Rhodobacterales</taxon>
        <taxon>Roseobacteraceae</taxon>
        <taxon>Ponticoccus</taxon>
    </lineage>
</organism>
<dbReference type="EMBL" id="JBDNCH010000005">
    <property type="protein sequence ID" value="MEN9063564.1"/>
    <property type="molecule type" value="Genomic_DNA"/>
</dbReference>
<feature type="domain" description="N-acetyltransferase" evidence="3">
    <location>
        <begin position="1"/>
        <end position="121"/>
    </location>
</feature>
<evidence type="ECO:0000256" key="2">
    <source>
        <dbReference type="ARBA" id="ARBA00023315"/>
    </source>
</evidence>
<dbReference type="RefSeq" id="WP_347168661.1">
    <property type="nucleotide sequence ID" value="NZ_JBDNCH010000005.1"/>
</dbReference>
<dbReference type="SUPFAM" id="SSF55729">
    <property type="entry name" value="Acyl-CoA N-acyltransferases (Nat)"/>
    <property type="match status" value="1"/>
</dbReference>
<name>A0AAW9SFB4_9RHOB</name>
<dbReference type="AlphaFoldDB" id="A0AAW9SFB4"/>
<reference evidence="4 5" key="1">
    <citation type="submission" date="2024-05" db="EMBL/GenBank/DDBJ databases">
        <title>Genome sequence of Ponticoccus litoralis KCCM 90028.</title>
        <authorList>
            <person name="Kim J.M."/>
            <person name="Lee J.K."/>
            <person name="Choi B.J."/>
            <person name="Bayburt H."/>
            <person name="Baek J.H."/>
            <person name="Jeon C.O."/>
        </authorList>
    </citation>
    <scope>NUCLEOTIDE SEQUENCE [LARGE SCALE GENOMIC DNA]</scope>
    <source>
        <strain evidence="4 5">KCCM 90028</strain>
    </source>
</reference>
<keyword evidence="1 4" id="KW-0808">Transferase</keyword>
<gene>
    <name evidence="4" type="ORF">ABFB10_23700</name>
</gene>
<accession>A0AAW9SFB4</accession>
<dbReference type="PROSITE" id="PS51186">
    <property type="entry name" value="GNAT"/>
    <property type="match status" value="1"/>
</dbReference>
<evidence type="ECO:0000313" key="5">
    <source>
        <dbReference type="Proteomes" id="UP001428774"/>
    </source>
</evidence>
<protein>
    <submittedName>
        <fullName evidence="4">GNAT family N-acetyltransferase</fullName>
        <ecNumber evidence="4">2.3.1.-</ecNumber>
    </submittedName>
</protein>
<dbReference type="Pfam" id="PF13508">
    <property type="entry name" value="Acetyltransf_7"/>
    <property type="match status" value="1"/>
</dbReference>
<dbReference type="InterPro" id="IPR016181">
    <property type="entry name" value="Acyl_CoA_acyltransferase"/>
</dbReference>
<evidence type="ECO:0000256" key="1">
    <source>
        <dbReference type="ARBA" id="ARBA00022679"/>
    </source>
</evidence>
<evidence type="ECO:0000313" key="4">
    <source>
        <dbReference type="EMBL" id="MEN9063564.1"/>
    </source>
</evidence>
<sequence>MAHPFIGKPRLLEQQKLIEAEYLPNSETWVACHGDSAPGFISLLGDFVGGLFIAPDRQGQGIGCRLIAHALAQKGALSLEVYTRNEQAMRFYAALGFRETARRAVDDCGYPYENAALHLKA</sequence>
<dbReference type="GO" id="GO:0016747">
    <property type="term" value="F:acyltransferase activity, transferring groups other than amino-acyl groups"/>
    <property type="evidence" value="ECO:0007669"/>
    <property type="project" value="InterPro"/>
</dbReference>
<dbReference type="PANTHER" id="PTHR43800">
    <property type="entry name" value="PEPTIDYL-LYSINE N-ACETYLTRANSFERASE YJAB"/>
    <property type="match status" value="1"/>
</dbReference>
<keyword evidence="2 4" id="KW-0012">Acyltransferase</keyword>
<proteinExistence type="predicted"/>
<evidence type="ECO:0000259" key="3">
    <source>
        <dbReference type="PROSITE" id="PS51186"/>
    </source>
</evidence>
<comment type="caution">
    <text evidence="4">The sequence shown here is derived from an EMBL/GenBank/DDBJ whole genome shotgun (WGS) entry which is preliminary data.</text>
</comment>
<dbReference type="InterPro" id="IPR000182">
    <property type="entry name" value="GNAT_dom"/>
</dbReference>
<dbReference type="PANTHER" id="PTHR43800:SF1">
    <property type="entry name" value="PEPTIDYL-LYSINE N-ACETYLTRANSFERASE YJAB"/>
    <property type="match status" value="1"/>
</dbReference>
<dbReference type="CDD" id="cd04301">
    <property type="entry name" value="NAT_SF"/>
    <property type="match status" value="1"/>
</dbReference>